<gene>
    <name evidence="2" type="ORF">NYF23_10670</name>
</gene>
<dbReference type="EMBL" id="CP103416">
    <property type="protein sequence ID" value="UVW34470.1"/>
    <property type="molecule type" value="Genomic_DNA"/>
</dbReference>
<reference evidence="2" key="1">
    <citation type="submission" date="2022-08" db="EMBL/GenBank/DDBJ databases">
        <title>Catabolic pathway analysis in culturable SAR92 clade bacteria reveals their overlooked roles in DMSP degradation in coastal seas.</title>
        <authorList>
            <person name="He X."/>
            <person name="Zhang X."/>
            <person name="Zhang Y."/>
        </authorList>
    </citation>
    <scope>NUCLEOTIDE SEQUENCE</scope>
    <source>
        <strain evidence="2">H455</strain>
    </source>
</reference>
<sequence>MLGIGSLVFSTADAQKIYKWVDQQGVTHYSEQAPAGNRAETIPIHSYRAETQPPLPPALEAASDTHEQLSAEQHLATQAQLPTPEQKAVQQQNCATARQKLRALENAGRVRQLNPNTGQYIYLADEVKLAQIQQMSDYLRNKCPG</sequence>
<dbReference type="InterPro" id="IPR025392">
    <property type="entry name" value="DUF4124"/>
</dbReference>
<keyword evidence="3" id="KW-1185">Reference proteome</keyword>
<evidence type="ECO:0000313" key="2">
    <source>
        <dbReference type="EMBL" id="UVW34470.1"/>
    </source>
</evidence>
<dbReference type="Proteomes" id="UP001059934">
    <property type="component" value="Chromosome"/>
</dbReference>
<organism evidence="2 3">
    <name type="scientific">SAR92 clade bacterium H455</name>
    <dbReference type="NCBI Taxonomy" id="2974818"/>
    <lineage>
        <taxon>Bacteria</taxon>
        <taxon>Pseudomonadati</taxon>
        <taxon>Pseudomonadota</taxon>
        <taxon>Gammaproteobacteria</taxon>
        <taxon>Cellvibrionales</taxon>
        <taxon>Porticoccaceae</taxon>
        <taxon>SAR92 clade</taxon>
    </lineage>
</organism>
<evidence type="ECO:0000259" key="1">
    <source>
        <dbReference type="Pfam" id="PF13511"/>
    </source>
</evidence>
<proteinExistence type="predicted"/>
<evidence type="ECO:0000313" key="3">
    <source>
        <dbReference type="Proteomes" id="UP001059934"/>
    </source>
</evidence>
<protein>
    <submittedName>
        <fullName evidence="2">DUF4124 domain-containing protein</fullName>
    </submittedName>
</protein>
<accession>A0ABY5TMB1</accession>
<name>A0ABY5TMB1_9GAMM</name>
<feature type="domain" description="DUF4124" evidence="1">
    <location>
        <begin position="7"/>
        <end position="57"/>
    </location>
</feature>
<dbReference type="Pfam" id="PF13511">
    <property type="entry name" value="DUF4124"/>
    <property type="match status" value="1"/>
</dbReference>